<keyword evidence="3" id="KW-1185">Reference proteome</keyword>
<comment type="caution">
    <text evidence="2">The sequence shown here is derived from an EMBL/GenBank/DDBJ whole genome shotgun (WGS) entry which is preliminary data.</text>
</comment>
<organism evidence="2 3">
    <name type="scientific">Smittium angustum</name>
    <dbReference type="NCBI Taxonomy" id="133377"/>
    <lineage>
        <taxon>Eukaryota</taxon>
        <taxon>Fungi</taxon>
        <taxon>Fungi incertae sedis</taxon>
        <taxon>Zoopagomycota</taxon>
        <taxon>Kickxellomycotina</taxon>
        <taxon>Harpellomycetes</taxon>
        <taxon>Harpellales</taxon>
        <taxon>Legeriomycetaceae</taxon>
        <taxon>Smittium</taxon>
    </lineage>
</organism>
<evidence type="ECO:0008006" key="4">
    <source>
        <dbReference type="Google" id="ProtNLM"/>
    </source>
</evidence>
<evidence type="ECO:0000256" key="1">
    <source>
        <dbReference type="SAM" id="MobiDB-lite"/>
    </source>
</evidence>
<sequence>MDQNNNQDTTSNMESRMEQLTEMVAKLLKSKMLENTQIVEVDPHITERARITELECYLQLLEALSSIEEDFFRTALMNYTPPTINDSAPTTAKRADGALYNLQSLDIPDIRMDNSKLIFASTMRVLLAEIASSISQSRIEGLHNVMQFPGKAPQITPTTVEPLLDNKVLAELVAQKKLARSARKKPFLLRHQQYNVPATTVQTAQSLPEAVSTPQYQSTNTGVGEGVAGKGPSRRPIKVIPEGVEESNTFFDATAIEKTSKTITAQDGTKSSYSTKKGNISAISKASNFRDMWKLAEILFKYLYCSQEKRRFEISSQPQIIEPASRKEMFQNGIIKNSLPDYQKKGLHGIYRSGRRFYAYSNSTELQKVSEIPVECRKYKFRVLPFEMALSPLVFTKILKPAIKWASKQGIRVAAYLNNLLVL</sequence>
<proteinExistence type="predicted"/>
<feature type="region of interest" description="Disordered" evidence="1">
    <location>
        <begin position="210"/>
        <end position="236"/>
    </location>
</feature>
<feature type="compositionally biased region" description="Polar residues" evidence="1">
    <location>
        <begin position="210"/>
        <end position="222"/>
    </location>
</feature>
<dbReference type="AlphaFoldDB" id="A0A2U1IXH3"/>
<gene>
    <name evidence="2" type="ORF">BB558_006523</name>
</gene>
<accession>A0A2U1IXH3</accession>
<protein>
    <recommendedName>
        <fullName evidence="4">Reverse transcriptase domain-containing protein</fullName>
    </recommendedName>
</protein>
<name>A0A2U1IXH3_SMIAN</name>
<dbReference type="Proteomes" id="UP000245591">
    <property type="component" value="Unassembled WGS sequence"/>
</dbReference>
<reference evidence="2 3" key="1">
    <citation type="journal article" date="2018" name="MBio">
        <title>Comparative Genomics Reveals the Core Gene Toolbox for the Fungus-Insect Symbiosis.</title>
        <authorList>
            <person name="Wang Y."/>
            <person name="Stata M."/>
            <person name="Wang W."/>
            <person name="Stajich J.E."/>
            <person name="White M.M."/>
            <person name="Moncalvo J.M."/>
        </authorList>
    </citation>
    <scope>NUCLEOTIDE SEQUENCE [LARGE SCALE GENOMIC DNA]</scope>
    <source>
        <strain evidence="2 3">AUS-126-30</strain>
    </source>
</reference>
<dbReference type="EMBL" id="MBFU01000817">
    <property type="protein sequence ID" value="PVZ97514.1"/>
    <property type="molecule type" value="Genomic_DNA"/>
</dbReference>
<evidence type="ECO:0000313" key="3">
    <source>
        <dbReference type="Proteomes" id="UP000245591"/>
    </source>
</evidence>
<evidence type="ECO:0000313" key="2">
    <source>
        <dbReference type="EMBL" id="PVZ97514.1"/>
    </source>
</evidence>